<dbReference type="AlphaFoldDB" id="A0A0A9CTZ6"/>
<reference evidence="1" key="2">
    <citation type="journal article" date="2015" name="Data Brief">
        <title>Shoot transcriptome of the giant reed, Arundo donax.</title>
        <authorList>
            <person name="Barrero R.A."/>
            <person name="Guerrero F.D."/>
            <person name="Moolhuijzen P."/>
            <person name="Goolsby J.A."/>
            <person name="Tidwell J."/>
            <person name="Bellgard S.E."/>
            <person name="Bellgard M.I."/>
        </authorList>
    </citation>
    <scope>NUCLEOTIDE SEQUENCE</scope>
    <source>
        <tissue evidence="1">Shoot tissue taken approximately 20 cm above the soil surface</tissue>
    </source>
</reference>
<proteinExistence type="predicted"/>
<organism evidence="1">
    <name type="scientific">Arundo donax</name>
    <name type="common">Giant reed</name>
    <name type="synonym">Donax arundinaceus</name>
    <dbReference type="NCBI Taxonomy" id="35708"/>
    <lineage>
        <taxon>Eukaryota</taxon>
        <taxon>Viridiplantae</taxon>
        <taxon>Streptophyta</taxon>
        <taxon>Embryophyta</taxon>
        <taxon>Tracheophyta</taxon>
        <taxon>Spermatophyta</taxon>
        <taxon>Magnoliopsida</taxon>
        <taxon>Liliopsida</taxon>
        <taxon>Poales</taxon>
        <taxon>Poaceae</taxon>
        <taxon>PACMAD clade</taxon>
        <taxon>Arundinoideae</taxon>
        <taxon>Arundineae</taxon>
        <taxon>Arundo</taxon>
    </lineage>
</organism>
<evidence type="ECO:0000313" key="1">
    <source>
        <dbReference type="EMBL" id="JAD79804.1"/>
    </source>
</evidence>
<accession>A0A0A9CTZ6</accession>
<name>A0A0A9CTZ6_ARUDO</name>
<sequence>MNSLFPPPRQLGWVSHTFNSIPIISSDSQPISSEIICKSSGWWVTFVELEVLS</sequence>
<dbReference type="EMBL" id="GBRH01218091">
    <property type="protein sequence ID" value="JAD79804.1"/>
    <property type="molecule type" value="Transcribed_RNA"/>
</dbReference>
<protein>
    <submittedName>
        <fullName evidence="1">Uncharacterized protein</fullName>
    </submittedName>
</protein>
<reference evidence="1" key="1">
    <citation type="submission" date="2014-09" db="EMBL/GenBank/DDBJ databases">
        <authorList>
            <person name="Magalhaes I.L.F."/>
            <person name="Oliveira U."/>
            <person name="Santos F.R."/>
            <person name="Vidigal T.H.D.A."/>
            <person name="Brescovit A.D."/>
            <person name="Santos A.J."/>
        </authorList>
    </citation>
    <scope>NUCLEOTIDE SEQUENCE</scope>
    <source>
        <tissue evidence="1">Shoot tissue taken approximately 20 cm above the soil surface</tissue>
    </source>
</reference>